<keyword evidence="3" id="KW-1185">Reference proteome</keyword>
<keyword evidence="1" id="KW-1133">Transmembrane helix</keyword>
<reference evidence="2 3" key="1">
    <citation type="submission" date="2018-08" db="EMBL/GenBank/DDBJ databases">
        <title>Genomic Encyclopedia of Type Strains, Phase III (KMG-III): the genomes of soil and plant-associated and newly described type strains.</title>
        <authorList>
            <person name="Whitman W."/>
        </authorList>
    </citation>
    <scope>NUCLEOTIDE SEQUENCE [LARGE SCALE GENOMIC DNA]</scope>
    <source>
        <strain evidence="2 3">CGMCC 1.10966</strain>
    </source>
</reference>
<feature type="transmembrane region" description="Helical" evidence="1">
    <location>
        <begin position="6"/>
        <end position="24"/>
    </location>
</feature>
<evidence type="ECO:0000313" key="3">
    <source>
        <dbReference type="Proteomes" id="UP000256304"/>
    </source>
</evidence>
<accession>A0A3D9QV09</accession>
<dbReference type="EMBL" id="QTTN01000041">
    <property type="protein sequence ID" value="REE67686.1"/>
    <property type="molecule type" value="Genomic_DNA"/>
</dbReference>
<dbReference type="OrthoDB" id="2611847at2"/>
<name>A0A3D9QV09_9BACL</name>
<keyword evidence="1" id="KW-0472">Membrane</keyword>
<dbReference type="Proteomes" id="UP000256304">
    <property type="component" value="Unassembled WGS sequence"/>
</dbReference>
<protein>
    <submittedName>
        <fullName evidence="2">Uncharacterized protein</fullName>
    </submittedName>
</protein>
<sequence length="162" mass="18864">MRFMRYFYPGLVVLMVILYLAHLIQLHERTKQQASDLLHDVRSYADGVRDTFERAPVEPTIQQYGQIREGTGMLIGFNKAHSSPDLKDVTRLTDELVHELFSVILQNKFDEDRAYLIAQLKEAYQGMPETVSQIDAASLKKLTAKLHQQHIKYMYKKYHSYG</sequence>
<evidence type="ECO:0000256" key="1">
    <source>
        <dbReference type="SAM" id="Phobius"/>
    </source>
</evidence>
<keyword evidence="1" id="KW-0812">Transmembrane</keyword>
<comment type="caution">
    <text evidence="2">The sequence shown here is derived from an EMBL/GenBank/DDBJ whole genome shotgun (WGS) entry which is preliminary data.</text>
</comment>
<organism evidence="2 3">
    <name type="scientific">Paenibacillus taihuensis</name>
    <dbReference type="NCBI Taxonomy" id="1156355"/>
    <lineage>
        <taxon>Bacteria</taxon>
        <taxon>Bacillati</taxon>
        <taxon>Bacillota</taxon>
        <taxon>Bacilli</taxon>
        <taxon>Bacillales</taxon>
        <taxon>Paenibacillaceae</taxon>
        <taxon>Paenibacillus</taxon>
    </lineage>
</organism>
<dbReference type="RefSeq" id="WP_116191841.1">
    <property type="nucleotide sequence ID" value="NZ_QTTN01000041.1"/>
</dbReference>
<evidence type="ECO:0000313" key="2">
    <source>
        <dbReference type="EMBL" id="REE67686.1"/>
    </source>
</evidence>
<dbReference type="AlphaFoldDB" id="A0A3D9QV09"/>
<gene>
    <name evidence="2" type="ORF">A8990_14147</name>
</gene>
<proteinExistence type="predicted"/>